<sequence length="92" mass="9868">MPPSTQTANHTTQNHTAPPHDVAKSRRTHRTSTRSTSVSPPVLPSPGTSDNHQEINKVRENNKLLIIVGEVEPTLSTAGAENGLQGRSVLNV</sequence>
<dbReference type="AlphaFoldDB" id="A0A9P0LY90"/>
<proteinExistence type="predicted"/>
<feature type="compositionally biased region" description="Low complexity" evidence="1">
    <location>
        <begin position="33"/>
        <end position="49"/>
    </location>
</feature>
<dbReference type="EMBL" id="CAKOFQ010007444">
    <property type="protein sequence ID" value="CAH2001339.1"/>
    <property type="molecule type" value="Genomic_DNA"/>
</dbReference>
<comment type="caution">
    <text evidence="2">The sequence shown here is derived from an EMBL/GenBank/DDBJ whole genome shotgun (WGS) entry which is preliminary data.</text>
</comment>
<protein>
    <submittedName>
        <fullName evidence="2">Uncharacterized protein</fullName>
    </submittedName>
</protein>
<evidence type="ECO:0000313" key="2">
    <source>
        <dbReference type="EMBL" id="CAH2001339.1"/>
    </source>
</evidence>
<evidence type="ECO:0000256" key="1">
    <source>
        <dbReference type="SAM" id="MobiDB-lite"/>
    </source>
</evidence>
<dbReference type="EMBL" id="CAKOFQ010007975">
    <property type="protein sequence ID" value="CAH2010463.1"/>
    <property type="molecule type" value="Genomic_DNA"/>
</dbReference>
<feature type="compositionally biased region" description="Low complexity" evidence="1">
    <location>
        <begin position="1"/>
        <end position="17"/>
    </location>
</feature>
<dbReference type="Proteomes" id="UP001152888">
    <property type="component" value="Unassembled WGS sequence"/>
</dbReference>
<name>A0A9P0LY90_ACAOB</name>
<accession>A0A9P0LY90</accession>
<feature type="region of interest" description="Disordered" evidence="1">
    <location>
        <begin position="1"/>
        <end position="57"/>
    </location>
</feature>
<evidence type="ECO:0000313" key="3">
    <source>
        <dbReference type="EMBL" id="CAH2010463.1"/>
    </source>
</evidence>
<gene>
    <name evidence="2" type="ORF">ACAOBT_LOCUS26128</name>
    <name evidence="3" type="ORF">ACAOBT_LOCUS31545</name>
</gene>
<evidence type="ECO:0000313" key="4">
    <source>
        <dbReference type="Proteomes" id="UP001152888"/>
    </source>
</evidence>
<reference evidence="2" key="1">
    <citation type="submission" date="2022-03" db="EMBL/GenBank/DDBJ databases">
        <authorList>
            <person name="Sayadi A."/>
        </authorList>
    </citation>
    <scope>NUCLEOTIDE SEQUENCE</scope>
</reference>
<organism evidence="2 4">
    <name type="scientific">Acanthoscelides obtectus</name>
    <name type="common">Bean weevil</name>
    <name type="synonym">Bruchus obtectus</name>
    <dbReference type="NCBI Taxonomy" id="200917"/>
    <lineage>
        <taxon>Eukaryota</taxon>
        <taxon>Metazoa</taxon>
        <taxon>Ecdysozoa</taxon>
        <taxon>Arthropoda</taxon>
        <taxon>Hexapoda</taxon>
        <taxon>Insecta</taxon>
        <taxon>Pterygota</taxon>
        <taxon>Neoptera</taxon>
        <taxon>Endopterygota</taxon>
        <taxon>Coleoptera</taxon>
        <taxon>Polyphaga</taxon>
        <taxon>Cucujiformia</taxon>
        <taxon>Chrysomeloidea</taxon>
        <taxon>Chrysomelidae</taxon>
        <taxon>Bruchinae</taxon>
        <taxon>Bruchini</taxon>
        <taxon>Acanthoscelides</taxon>
    </lineage>
</organism>
<keyword evidence="4" id="KW-1185">Reference proteome</keyword>